<dbReference type="SUPFAM" id="SSF56371">
    <property type="entry name" value="Ribosome inactivating proteins (RIP)"/>
    <property type="match status" value="1"/>
</dbReference>
<sequence>MQQVLQGEPLLRRLPARGDAKVSLWFRRADLYFEGWTAGDTFYYFKDAQVPPAVKSAKSPLKNLGFGAGYDALGVEAGRTLGQTSFQTALVTLGNAEKKLKEPKGFPKEQLGDLILLGPEMARFDGFASTVKKNWETGDGLPRRSLSTPSRAGTVSPNSRPVRVGTSASAART</sequence>
<dbReference type="RefSeq" id="WP_126917784.1">
    <property type="nucleotide sequence ID" value="NZ_CP034587.1"/>
</dbReference>
<dbReference type="GO" id="GO:0017148">
    <property type="term" value="P:negative regulation of translation"/>
    <property type="evidence" value="ECO:0007669"/>
    <property type="project" value="InterPro"/>
</dbReference>
<evidence type="ECO:0000313" key="2">
    <source>
        <dbReference type="EMBL" id="AZQ75282.1"/>
    </source>
</evidence>
<keyword evidence="3" id="KW-1185">Reference proteome</keyword>
<dbReference type="AlphaFoldDB" id="A0A3Q9FZ55"/>
<gene>
    <name evidence="2" type="ORF">EKH77_32785</name>
</gene>
<dbReference type="InterPro" id="IPR001574">
    <property type="entry name" value="Ribosome_inactivat_prot"/>
</dbReference>
<feature type="region of interest" description="Disordered" evidence="1">
    <location>
        <begin position="136"/>
        <end position="173"/>
    </location>
</feature>
<dbReference type="Pfam" id="PF00161">
    <property type="entry name" value="RIP"/>
    <property type="match status" value="1"/>
</dbReference>
<reference evidence="2 3" key="1">
    <citation type="submission" date="2018-12" db="EMBL/GenBank/DDBJ databases">
        <title>The whole draft genome of Streptomyce luteoverticillatus CGMCC 15060.</title>
        <authorList>
            <person name="Feng Z."/>
            <person name="Chen G."/>
            <person name="Zhang J."/>
            <person name="Zhu H."/>
            <person name="Yu X."/>
            <person name="Zhang W."/>
            <person name="Zhang X."/>
        </authorList>
    </citation>
    <scope>NUCLEOTIDE SEQUENCE [LARGE SCALE GENOMIC DNA]</scope>
    <source>
        <strain evidence="2 3">CGMCC 15060</strain>
    </source>
</reference>
<evidence type="ECO:0000256" key="1">
    <source>
        <dbReference type="SAM" id="MobiDB-lite"/>
    </source>
</evidence>
<feature type="compositionally biased region" description="Polar residues" evidence="1">
    <location>
        <begin position="145"/>
        <end position="159"/>
    </location>
</feature>
<dbReference type="InterPro" id="IPR016138">
    <property type="entry name" value="Ribosome_inactivat_prot_sub1"/>
</dbReference>
<dbReference type="Proteomes" id="UP000267900">
    <property type="component" value="Chromosome"/>
</dbReference>
<name>A0A3Q9FZ55_STRLT</name>
<organism evidence="2 3">
    <name type="scientific">Streptomyces luteoverticillatus</name>
    <name type="common">Streptoverticillium luteoverticillatus</name>
    <dbReference type="NCBI Taxonomy" id="66425"/>
    <lineage>
        <taxon>Bacteria</taxon>
        <taxon>Bacillati</taxon>
        <taxon>Actinomycetota</taxon>
        <taxon>Actinomycetes</taxon>
        <taxon>Kitasatosporales</taxon>
        <taxon>Streptomycetaceae</taxon>
        <taxon>Streptomyces</taxon>
    </lineage>
</organism>
<accession>A0A3Q9FZ55</accession>
<dbReference type="EMBL" id="CP034587">
    <property type="protein sequence ID" value="AZQ75282.1"/>
    <property type="molecule type" value="Genomic_DNA"/>
</dbReference>
<protein>
    <submittedName>
        <fullName evidence="2">Uncharacterized protein</fullName>
    </submittedName>
</protein>
<evidence type="ECO:0000313" key="3">
    <source>
        <dbReference type="Proteomes" id="UP000267900"/>
    </source>
</evidence>
<proteinExistence type="predicted"/>
<dbReference type="InterPro" id="IPR036041">
    <property type="entry name" value="Ribosome-inact_prot_sf"/>
</dbReference>
<dbReference type="GO" id="GO:0030598">
    <property type="term" value="F:rRNA N-glycosylase activity"/>
    <property type="evidence" value="ECO:0007669"/>
    <property type="project" value="InterPro"/>
</dbReference>
<dbReference type="Gene3D" id="3.40.420.10">
    <property type="entry name" value="Ricin (A subunit), domain 1"/>
    <property type="match status" value="1"/>
</dbReference>